<dbReference type="Proteomes" id="UP000628448">
    <property type="component" value="Unassembled WGS sequence"/>
</dbReference>
<feature type="domain" description="HTH LytTR-type" evidence="3">
    <location>
        <begin position="145"/>
        <end position="229"/>
    </location>
</feature>
<gene>
    <name evidence="4" type="ORF">I5907_03030</name>
</gene>
<dbReference type="Gene3D" id="2.40.50.1020">
    <property type="entry name" value="LytTr DNA-binding domain"/>
    <property type="match status" value="1"/>
</dbReference>
<dbReference type="GO" id="GO:0000156">
    <property type="term" value="F:phosphorelay response regulator activity"/>
    <property type="evidence" value="ECO:0007669"/>
    <property type="project" value="InterPro"/>
</dbReference>
<proteinExistence type="predicted"/>
<dbReference type="AlphaFoldDB" id="A0A931E558"/>
<reference evidence="4" key="1">
    <citation type="submission" date="2020-11" db="EMBL/GenBank/DDBJ databases">
        <title>Bacterial whole genome sequence for Panacibacter sp. DH6.</title>
        <authorList>
            <person name="Le V."/>
            <person name="Ko S."/>
            <person name="Ahn C.-Y."/>
            <person name="Oh H.-M."/>
        </authorList>
    </citation>
    <scope>NUCLEOTIDE SEQUENCE</scope>
    <source>
        <strain evidence="4">DH6</strain>
    </source>
</reference>
<dbReference type="RefSeq" id="WP_196989251.1">
    <property type="nucleotide sequence ID" value="NZ_JADWYR010000001.1"/>
</dbReference>
<sequence length="230" mass="26265">MNCLIADDNELALIMLNSLIGQAKNLTVVSKCRSSIEVYEYLQNSHVDIAFLDVEMPGMTAIELIKALPVKPVVVLLTANPAYAVDAYELNVVDYIVKPVTLARLLQAIEKATAWINKEKQEPPKQHEQAFLFIKEKSVLKKIILNDILFIEAMGDYIKIHCADKWYTANNSLRAMEEKYGHYFLKVHRSYLVAMNKIESIDENVIHIGRNNIPVAESFRKKLMEKLDLM</sequence>
<comment type="caution">
    <text evidence="4">The sequence shown here is derived from an EMBL/GenBank/DDBJ whole genome shotgun (WGS) entry which is preliminary data.</text>
</comment>
<dbReference type="PROSITE" id="PS50110">
    <property type="entry name" value="RESPONSE_REGULATORY"/>
    <property type="match status" value="1"/>
</dbReference>
<dbReference type="InterPro" id="IPR046947">
    <property type="entry name" value="LytR-like"/>
</dbReference>
<evidence type="ECO:0000313" key="5">
    <source>
        <dbReference type="Proteomes" id="UP000628448"/>
    </source>
</evidence>
<feature type="domain" description="Response regulatory" evidence="2">
    <location>
        <begin position="2"/>
        <end position="113"/>
    </location>
</feature>
<organism evidence="4 5">
    <name type="scientific">Panacibacter microcysteis</name>
    <dbReference type="NCBI Taxonomy" id="2793269"/>
    <lineage>
        <taxon>Bacteria</taxon>
        <taxon>Pseudomonadati</taxon>
        <taxon>Bacteroidota</taxon>
        <taxon>Chitinophagia</taxon>
        <taxon>Chitinophagales</taxon>
        <taxon>Chitinophagaceae</taxon>
        <taxon>Panacibacter</taxon>
    </lineage>
</organism>
<dbReference type="PANTHER" id="PTHR37299:SF1">
    <property type="entry name" value="STAGE 0 SPORULATION PROTEIN A HOMOLOG"/>
    <property type="match status" value="1"/>
</dbReference>
<keyword evidence="1" id="KW-0597">Phosphoprotein</keyword>
<dbReference type="Gene3D" id="3.40.50.2300">
    <property type="match status" value="1"/>
</dbReference>
<dbReference type="SUPFAM" id="SSF52172">
    <property type="entry name" value="CheY-like"/>
    <property type="match status" value="1"/>
</dbReference>
<dbReference type="PROSITE" id="PS50930">
    <property type="entry name" value="HTH_LYTTR"/>
    <property type="match status" value="1"/>
</dbReference>
<dbReference type="Pfam" id="PF04397">
    <property type="entry name" value="LytTR"/>
    <property type="match status" value="1"/>
</dbReference>
<name>A0A931E558_9BACT</name>
<dbReference type="SMART" id="SM00850">
    <property type="entry name" value="LytTR"/>
    <property type="match status" value="1"/>
</dbReference>
<dbReference type="Pfam" id="PF00072">
    <property type="entry name" value="Response_reg"/>
    <property type="match status" value="1"/>
</dbReference>
<dbReference type="InterPro" id="IPR007492">
    <property type="entry name" value="LytTR_DNA-bd_dom"/>
</dbReference>
<dbReference type="EMBL" id="JADWYR010000001">
    <property type="protein sequence ID" value="MBG9375188.1"/>
    <property type="molecule type" value="Genomic_DNA"/>
</dbReference>
<evidence type="ECO:0000313" key="4">
    <source>
        <dbReference type="EMBL" id="MBG9375188.1"/>
    </source>
</evidence>
<dbReference type="InterPro" id="IPR001789">
    <property type="entry name" value="Sig_transdc_resp-reg_receiver"/>
</dbReference>
<feature type="modified residue" description="4-aspartylphosphate" evidence="1">
    <location>
        <position position="53"/>
    </location>
</feature>
<dbReference type="PANTHER" id="PTHR37299">
    <property type="entry name" value="TRANSCRIPTIONAL REGULATOR-RELATED"/>
    <property type="match status" value="1"/>
</dbReference>
<evidence type="ECO:0000256" key="1">
    <source>
        <dbReference type="PROSITE-ProRule" id="PRU00169"/>
    </source>
</evidence>
<dbReference type="SMART" id="SM00448">
    <property type="entry name" value="REC"/>
    <property type="match status" value="1"/>
</dbReference>
<dbReference type="GO" id="GO:0003677">
    <property type="term" value="F:DNA binding"/>
    <property type="evidence" value="ECO:0007669"/>
    <property type="project" value="InterPro"/>
</dbReference>
<dbReference type="InterPro" id="IPR011006">
    <property type="entry name" value="CheY-like_superfamily"/>
</dbReference>
<keyword evidence="5" id="KW-1185">Reference proteome</keyword>
<protein>
    <submittedName>
        <fullName evidence="4">Response regulator transcription factor</fullName>
    </submittedName>
</protein>
<accession>A0A931E558</accession>
<evidence type="ECO:0000259" key="3">
    <source>
        <dbReference type="PROSITE" id="PS50930"/>
    </source>
</evidence>
<evidence type="ECO:0000259" key="2">
    <source>
        <dbReference type="PROSITE" id="PS50110"/>
    </source>
</evidence>